<proteinExistence type="predicted"/>
<keyword evidence="1" id="KW-1133">Transmembrane helix</keyword>
<gene>
    <name evidence="2" type="ORF">R2601_21617</name>
</gene>
<reference evidence="2 3" key="1">
    <citation type="journal article" date="2010" name="J. Bacteriol.">
        <title>Genome sequences of Pelagibaca bermudensis HTCC2601T and Maritimibacter alkaliphilus HTCC2654T, the type strains of two marine Roseobacter genera.</title>
        <authorList>
            <person name="Thrash J.C."/>
            <person name="Cho J.C."/>
            <person name="Ferriera S."/>
            <person name="Johnson J."/>
            <person name="Vergin K.L."/>
            <person name="Giovannoni S.J."/>
        </authorList>
    </citation>
    <scope>NUCLEOTIDE SEQUENCE [LARGE SCALE GENOMIC DNA]</scope>
    <source>
        <strain evidence="3">DSM 26914 / JCM 13377 / KCTC 12554 / HTCC2601</strain>
    </source>
</reference>
<feature type="transmembrane region" description="Helical" evidence="1">
    <location>
        <begin position="17"/>
        <end position="36"/>
    </location>
</feature>
<evidence type="ECO:0000313" key="3">
    <source>
        <dbReference type="Proteomes" id="UP000006230"/>
    </source>
</evidence>
<comment type="caution">
    <text evidence="2">The sequence shown here is derived from an EMBL/GenBank/DDBJ whole genome shotgun (WGS) entry which is preliminary data.</text>
</comment>
<evidence type="ECO:0000256" key="1">
    <source>
        <dbReference type="SAM" id="Phobius"/>
    </source>
</evidence>
<sequence length="71" mass="7552">MAFYCANRLNSGRDFTMFRAGILMALLALVHLMGSLQIDEGEVARDAQAHPHVIPAIAASETADAEAGPLI</sequence>
<protein>
    <submittedName>
        <fullName evidence="2">Uncharacterized protein</fullName>
    </submittedName>
</protein>
<keyword evidence="1" id="KW-0812">Transmembrane</keyword>
<keyword evidence="1" id="KW-0472">Membrane</keyword>
<dbReference type="Proteomes" id="UP000006230">
    <property type="component" value="Unassembled WGS sequence"/>
</dbReference>
<keyword evidence="3" id="KW-1185">Reference proteome</keyword>
<dbReference type="eggNOG" id="ENOG502ZWME">
    <property type="taxonomic scope" value="Bacteria"/>
</dbReference>
<evidence type="ECO:0000313" key="2">
    <source>
        <dbReference type="EMBL" id="EAU45912.1"/>
    </source>
</evidence>
<dbReference type="EMBL" id="AATQ01000020">
    <property type="protein sequence ID" value="EAU45912.1"/>
    <property type="molecule type" value="Genomic_DNA"/>
</dbReference>
<dbReference type="HOGENOM" id="CLU_2736453_0_0_5"/>
<accession>Q0FNZ1</accession>
<dbReference type="RefSeq" id="WP_007799330.1">
    <property type="nucleotide sequence ID" value="NZ_DS022276.1"/>
</dbReference>
<name>Q0FNZ1_SALBH</name>
<organism evidence="2 3">
    <name type="scientific">Salipiger bermudensis (strain DSM 26914 / JCM 13377 / KCTC 12554 / HTCC2601)</name>
    <name type="common">Pelagibaca bermudensis</name>
    <dbReference type="NCBI Taxonomy" id="314265"/>
    <lineage>
        <taxon>Bacteria</taxon>
        <taxon>Pseudomonadati</taxon>
        <taxon>Pseudomonadota</taxon>
        <taxon>Alphaproteobacteria</taxon>
        <taxon>Rhodobacterales</taxon>
        <taxon>Roseobacteraceae</taxon>
        <taxon>Salipiger</taxon>
    </lineage>
</organism>
<dbReference type="AlphaFoldDB" id="Q0FNZ1"/>